<dbReference type="PANTHER" id="PTHR30413:SF10">
    <property type="entry name" value="CAPSULE POLYSACCHARIDE EXPORT INNER-MEMBRANE PROTEIN CTRC"/>
    <property type="match status" value="1"/>
</dbReference>
<feature type="transmembrane region" description="Helical" evidence="9">
    <location>
        <begin position="146"/>
        <end position="165"/>
    </location>
</feature>
<dbReference type="GO" id="GO:0015774">
    <property type="term" value="P:polysaccharide transport"/>
    <property type="evidence" value="ECO:0007669"/>
    <property type="project" value="UniProtKB-KW"/>
</dbReference>
<comment type="similarity">
    <text evidence="2">Belongs to the ABC-2 integral membrane protein family.</text>
</comment>
<dbReference type="EMBL" id="BALE01000003">
    <property type="protein sequence ID" value="GAN52885.1"/>
    <property type="molecule type" value="Genomic_DNA"/>
</dbReference>
<comment type="caution">
    <text evidence="11">The sequence shown here is derived from an EMBL/GenBank/DDBJ whole genome shotgun (WGS) entry which is preliminary data.</text>
</comment>
<feature type="transmembrane region" description="Helical" evidence="9">
    <location>
        <begin position="34"/>
        <end position="56"/>
    </location>
</feature>
<evidence type="ECO:0000313" key="12">
    <source>
        <dbReference type="Proteomes" id="UP000032679"/>
    </source>
</evidence>
<accession>A0A0D6MHF5</accession>
<evidence type="ECO:0000256" key="7">
    <source>
        <dbReference type="ARBA" id="ARBA00023047"/>
    </source>
</evidence>
<evidence type="ECO:0000313" key="11">
    <source>
        <dbReference type="EMBL" id="GAN52885.1"/>
    </source>
</evidence>
<keyword evidence="8 9" id="KW-0472">Membrane</keyword>
<keyword evidence="7" id="KW-0762">Sugar transport</keyword>
<keyword evidence="5 9" id="KW-0812">Transmembrane</keyword>
<evidence type="ECO:0000256" key="1">
    <source>
        <dbReference type="ARBA" id="ARBA00004651"/>
    </source>
</evidence>
<evidence type="ECO:0000256" key="4">
    <source>
        <dbReference type="ARBA" id="ARBA00022475"/>
    </source>
</evidence>
<dbReference type="GO" id="GO:0015920">
    <property type="term" value="P:lipopolysaccharide transport"/>
    <property type="evidence" value="ECO:0007669"/>
    <property type="project" value="TreeGrafter"/>
</dbReference>
<evidence type="ECO:0000256" key="6">
    <source>
        <dbReference type="ARBA" id="ARBA00022989"/>
    </source>
</evidence>
<protein>
    <submittedName>
        <fullName evidence="11">O-antigene export system permease protein</fullName>
    </submittedName>
</protein>
<dbReference type="STRING" id="1231623.Tasa_003_063"/>
<evidence type="ECO:0000256" key="5">
    <source>
        <dbReference type="ARBA" id="ARBA00022692"/>
    </source>
</evidence>
<keyword evidence="12" id="KW-1185">Reference proteome</keyword>
<dbReference type="GO" id="GO:0005886">
    <property type="term" value="C:plasma membrane"/>
    <property type="evidence" value="ECO:0007669"/>
    <property type="project" value="UniProtKB-SubCell"/>
</dbReference>
<dbReference type="GO" id="GO:0140359">
    <property type="term" value="F:ABC-type transporter activity"/>
    <property type="evidence" value="ECO:0007669"/>
    <property type="project" value="InterPro"/>
</dbReference>
<keyword evidence="3" id="KW-0813">Transport</keyword>
<keyword evidence="7" id="KW-0625">Polysaccharide transport</keyword>
<gene>
    <name evidence="11" type="ORF">Tasa_003_063</name>
</gene>
<name>A0A0D6MHF5_9PROT</name>
<dbReference type="InterPro" id="IPR013525">
    <property type="entry name" value="ABC2_TM"/>
</dbReference>
<evidence type="ECO:0000256" key="9">
    <source>
        <dbReference type="SAM" id="Phobius"/>
    </source>
</evidence>
<sequence length="256" mass="27940">MADLRGALGLWRFACALGWLDVRLRYRGSALGPLWITLSSAIMVASMGLIYGRLFHQDLARYLPFLALSLTLWQVGLSGILQDACTCFTDAEGAIRSMRTPYAVQALRVIVRNAIVFAHNIVVPFAVFAIFHAWPGVVALASVPGVVVWLLDGFAACLLLGAICARFRDVPPIVGSVLQIAFYVTPIIWRPEQLGHGASWLMLNPFYPLLEIVRAPLLGAMPGAVVWGEALALSCVFCAVSLVAFARVRARLSFWV</sequence>
<evidence type="ECO:0000259" key="10">
    <source>
        <dbReference type="Pfam" id="PF01061"/>
    </source>
</evidence>
<feature type="transmembrane region" description="Helical" evidence="9">
    <location>
        <begin position="224"/>
        <end position="246"/>
    </location>
</feature>
<feature type="transmembrane region" description="Helical" evidence="9">
    <location>
        <begin position="109"/>
        <end position="134"/>
    </location>
</feature>
<reference evidence="11 12" key="1">
    <citation type="submission" date="2012-10" db="EMBL/GenBank/DDBJ databases">
        <title>Genome sequencing of Tanticharoenia sakaeratensis NBRC 103193.</title>
        <authorList>
            <person name="Azuma Y."/>
            <person name="Hadano H."/>
            <person name="Hirakawa H."/>
            <person name="Matsushita K."/>
        </authorList>
    </citation>
    <scope>NUCLEOTIDE SEQUENCE [LARGE SCALE GENOMIC DNA]</scope>
    <source>
        <strain evidence="11 12">NBRC 103193</strain>
    </source>
</reference>
<evidence type="ECO:0000256" key="3">
    <source>
        <dbReference type="ARBA" id="ARBA00022448"/>
    </source>
</evidence>
<dbReference type="Proteomes" id="UP000032679">
    <property type="component" value="Unassembled WGS sequence"/>
</dbReference>
<evidence type="ECO:0000256" key="2">
    <source>
        <dbReference type="ARBA" id="ARBA00007783"/>
    </source>
</evidence>
<dbReference type="PANTHER" id="PTHR30413">
    <property type="entry name" value="INNER MEMBRANE TRANSPORT PERMEASE"/>
    <property type="match status" value="1"/>
</dbReference>
<evidence type="ECO:0000256" key="8">
    <source>
        <dbReference type="ARBA" id="ARBA00023136"/>
    </source>
</evidence>
<organism evidence="11 12">
    <name type="scientific">Tanticharoenia sakaeratensis NBRC 103193</name>
    <dbReference type="NCBI Taxonomy" id="1231623"/>
    <lineage>
        <taxon>Bacteria</taxon>
        <taxon>Pseudomonadati</taxon>
        <taxon>Pseudomonadota</taxon>
        <taxon>Alphaproteobacteria</taxon>
        <taxon>Acetobacterales</taxon>
        <taxon>Acetobacteraceae</taxon>
        <taxon>Tanticharoenia</taxon>
    </lineage>
</organism>
<keyword evidence="4" id="KW-1003">Cell membrane</keyword>
<feature type="transmembrane region" description="Helical" evidence="9">
    <location>
        <begin position="172"/>
        <end position="189"/>
    </location>
</feature>
<proteinExistence type="inferred from homology"/>
<dbReference type="Pfam" id="PF01061">
    <property type="entry name" value="ABC2_membrane"/>
    <property type="match status" value="1"/>
</dbReference>
<keyword evidence="6 9" id="KW-1133">Transmembrane helix</keyword>
<feature type="domain" description="ABC-2 type transporter transmembrane" evidence="10">
    <location>
        <begin position="16"/>
        <end position="216"/>
    </location>
</feature>
<dbReference type="AlphaFoldDB" id="A0A0D6MHF5"/>
<comment type="subcellular location">
    <subcellularLocation>
        <location evidence="1">Cell membrane</location>
        <topology evidence="1">Multi-pass membrane protein</topology>
    </subcellularLocation>
</comment>